<evidence type="ECO:0000256" key="6">
    <source>
        <dbReference type="SAM" id="MobiDB-lite"/>
    </source>
</evidence>
<keyword evidence="2 5" id="KW-0175">Coiled coil</keyword>
<evidence type="ECO:0000256" key="2">
    <source>
        <dbReference type="ARBA" id="ARBA00023054"/>
    </source>
</evidence>
<evidence type="ECO:0000313" key="8">
    <source>
        <dbReference type="Proteomes" id="UP000053237"/>
    </source>
</evidence>
<dbReference type="GO" id="GO:0005930">
    <property type="term" value="C:axoneme"/>
    <property type="evidence" value="ECO:0007669"/>
    <property type="project" value="TreeGrafter"/>
</dbReference>
<feature type="coiled-coil region" evidence="5">
    <location>
        <begin position="183"/>
        <end position="244"/>
    </location>
</feature>
<evidence type="ECO:0000256" key="1">
    <source>
        <dbReference type="ARBA" id="ARBA00023017"/>
    </source>
</evidence>
<feature type="region of interest" description="Disordered" evidence="6">
    <location>
        <begin position="1"/>
        <end position="67"/>
    </location>
</feature>
<evidence type="ECO:0000256" key="3">
    <source>
        <dbReference type="ARBA" id="ARBA00023175"/>
    </source>
</evidence>
<feature type="compositionally biased region" description="Polar residues" evidence="6">
    <location>
        <begin position="47"/>
        <end position="57"/>
    </location>
</feature>
<evidence type="ECO:0000313" key="7">
    <source>
        <dbReference type="EMBL" id="CCI49552.1"/>
    </source>
</evidence>
<accession>A0A024GRZ6</accession>
<dbReference type="PANTHER" id="PTHR13183">
    <property type="entry name" value="AXONEMAL INNER ARM DYNEIN LIGHT CHAIN 28"/>
    <property type="match status" value="1"/>
</dbReference>
<evidence type="ECO:0000256" key="5">
    <source>
        <dbReference type="SAM" id="Coils"/>
    </source>
</evidence>
<dbReference type="Pfam" id="PF10211">
    <property type="entry name" value="Ax_dynein_light"/>
    <property type="match status" value="1"/>
</dbReference>
<evidence type="ECO:0008006" key="9">
    <source>
        <dbReference type="Google" id="ProtNLM"/>
    </source>
</evidence>
<keyword evidence="3" id="KW-0505">Motor protein</keyword>
<name>A0A024GRZ6_9STRA</name>
<dbReference type="PANTHER" id="PTHR13183:SF0">
    <property type="entry name" value="AXONEMAL DYNEIN LIGHT INTERMEDIATE POLYPEPTIDE 1"/>
    <property type="match status" value="1"/>
</dbReference>
<dbReference type="OrthoDB" id="273640at2759"/>
<comment type="caution">
    <text evidence="7">The sequence shown here is derived from an EMBL/GenBank/DDBJ whole genome shotgun (WGS) entry which is preliminary data.</text>
</comment>
<gene>
    <name evidence="7" type="ORF">BN9_109040</name>
</gene>
<comment type="similarity">
    <text evidence="4">Belongs to the inner dynein arm light chain family.</text>
</comment>
<dbReference type="InParanoid" id="A0A024GRZ6"/>
<dbReference type="EMBL" id="CAIX01000313">
    <property type="protein sequence ID" value="CCI49552.1"/>
    <property type="molecule type" value="Genomic_DNA"/>
</dbReference>
<dbReference type="STRING" id="65357.A0A024GRZ6"/>
<organism evidence="7 8">
    <name type="scientific">Albugo candida</name>
    <dbReference type="NCBI Taxonomy" id="65357"/>
    <lineage>
        <taxon>Eukaryota</taxon>
        <taxon>Sar</taxon>
        <taxon>Stramenopiles</taxon>
        <taxon>Oomycota</taxon>
        <taxon>Peronosporomycetes</taxon>
        <taxon>Albuginales</taxon>
        <taxon>Albuginaceae</taxon>
        <taxon>Albugo</taxon>
    </lineage>
</organism>
<evidence type="ECO:0000256" key="4">
    <source>
        <dbReference type="ARBA" id="ARBA00038114"/>
    </source>
</evidence>
<dbReference type="AlphaFoldDB" id="A0A024GRZ6"/>
<reference evidence="7 8" key="1">
    <citation type="submission" date="2012-05" db="EMBL/GenBank/DDBJ databases">
        <title>Recombination and specialization in a pathogen metapopulation.</title>
        <authorList>
            <person name="Gardiner A."/>
            <person name="Kemen E."/>
            <person name="Schultz-Larsen T."/>
            <person name="MacLean D."/>
            <person name="Van Oosterhout C."/>
            <person name="Jones J.D.G."/>
        </authorList>
    </citation>
    <scope>NUCLEOTIDE SEQUENCE [LARGE SCALE GENOMIC DNA]</scope>
    <source>
        <strain evidence="7 8">Ac Nc2</strain>
    </source>
</reference>
<dbReference type="InterPro" id="IPR019347">
    <property type="entry name" value="Axonemal_dynein_light_chain"/>
</dbReference>
<dbReference type="GO" id="GO:0030286">
    <property type="term" value="C:dynein complex"/>
    <property type="evidence" value="ECO:0007669"/>
    <property type="project" value="UniProtKB-KW"/>
</dbReference>
<feature type="compositionally biased region" description="Polar residues" evidence="6">
    <location>
        <begin position="1"/>
        <end position="18"/>
    </location>
</feature>
<dbReference type="Proteomes" id="UP000053237">
    <property type="component" value="Unassembled WGS sequence"/>
</dbReference>
<dbReference type="GO" id="GO:0045504">
    <property type="term" value="F:dynein heavy chain binding"/>
    <property type="evidence" value="ECO:0007669"/>
    <property type="project" value="TreeGrafter"/>
</dbReference>
<keyword evidence="8" id="KW-1185">Reference proteome</keyword>
<protein>
    <recommendedName>
        <fullName evidence="9">Inner dynein arm light chain, axonemal</fullName>
    </recommendedName>
</protein>
<proteinExistence type="inferred from homology"/>
<sequence>MPPPQNSLVKYSTPTLVSTTKDIKTKPPNKPIPPQSPVSVRRATHTKAGTPTRSSESPVKKTSKAPLDTTTEDILNSILPPKEWTEDGQLWVQYVSTTPATRLDVINLQDNLDLRLQQRQARETGICPIREELYAQCFDELIRQVTINCAERGLLLLRVRDEARMTIAAYQTLYESSIAFGIRKALMAQQKKMENEREISQLELDTRDLQSQIEELATRCEVVVRREEEKKEAEEIRHREETDQLRSINDKLKANLESALSTSN</sequence>
<keyword evidence="1" id="KW-0243">Dynein</keyword>